<evidence type="ECO:0000256" key="1">
    <source>
        <dbReference type="ARBA" id="ARBA00004496"/>
    </source>
</evidence>
<keyword evidence="3 4" id="KW-0143">Chaperone</keyword>
<dbReference type="GO" id="GO:0005048">
    <property type="term" value="F:signal sequence binding"/>
    <property type="evidence" value="ECO:0007669"/>
    <property type="project" value="UniProtKB-UniRule"/>
</dbReference>
<accession>A0A2K9LSU5</accession>
<dbReference type="PANTHER" id="PTHR38603">
    <property type="entry name" value="CHAPERONE NAPD"/>
    <property type="match status" value="1"/>
</dbReference>
<dbReference type="KEGG" id="kak:Kalk_16420"/>
<dbReference type="InterPro" id="IPR005623">
    <property type="entry name" value="Chaperone_NapD_NO3_reduct"/>
</dbReference>
<protein>
    <recommendedName>
        <fullName evidence="4">Chaperone NapD</fullName>
    </recommendedName>
    <alternativeName>
        <fullName evidence="4">NapA signal peptide-binding chaperone NapD</fullName>
    </alternativeName>
</protein>
<dbReference type="Gene3D" id="3.30.70.920">
    <property type="match status" value="1"/>
</dbReference>
<dbReference type="GO" id="GO:0005737">
    <property type="term" value="C:cytoplasm"/>
    <property type="evidence" value="ECO:0007669"/>
    <property type="project" value="UniProtKB-SubCell"/>
</dbReference>
<dbReference type="EMBL" id="CP022684">
    <property type="protein sequence ID" value="AUM13914.1"/>
    <property type="molecule type" value="Genomic_DNA"/>
</dbReference>
<dbReference type="AlphaFoldDB" id="A0A2K9LSU5"/>
<dbReference type="OrthoDB" id="5770785at2"/>
<dbReference type="Proteomes" id="UP000235116">
    <property type="component" value="Chromosome"/>
</dbReference>
<comment type="similarity">
    <text evidence="4">Belongs to the NapD family.</text>
</comment>
<dbReference type="Pfam" id="PF03927">
    <property type="entry name" value="NapD"/>
    <property type="match status" value="1"/>
</dbReference>
<gene>
    <name evidence="4" type="primary">napD</name>
    <name evidence="5" type="ORF">Kalk_16420</name>
</gene>
<proteinExistence type="inferred from homology"/>
<sequence>MNSEFHISSFIVQAKPEHLEALLETLKTLTGVEIHQTSPEGKIVLTLECNNTGEISDITTAIGQMKGVLSCNMVFHQIEQEPANEHHNTNSLTLERG</sequence>
<keyword evidence="2 4" id="KW-0963">Cytoplasm</keyword>
<keyword evidence="6" id="KW-1185">Reference proteome</keyword>
<comment type="subunit">
    <text evidence="4">Interacts with the cytoplasmic NapA precursor.</text>
</comment>
<evidence type="ECO:0000256" key="3">
    <source>
        <dbReference type="ARBA" id="ARBA00023186"/>
    </source>
</evidence>
<evidence type="ECO:0000313" key="5">
    <source>
        <dbReference type="EMBL" id="AUM13914.1"/>
    </source>
</evidence>
<dbReference type="RefSeq" id="WP_101895289.1">
    <property type="nucleotide sequence ID" value="NZ_CP022684.1"/>
</dbReference>
<dbReference type="PANTHER" id="PTHR38603:SF1">
    <property type="entry name" value="CHAPERONE NAPD"/>
    <property type="match status" value="1"/>
</dbReference>
<evidence type="ECO:0000256" key="2">
    <source>
        <dbReference type="ARBA" id="ARBA00022490"/>
    </source>
</evidence>
<evidence type="ECO:0000313" key="6">
    <source>
        <dbReference type="Proteomes" id="UP000235116"/>
    </source>
</evidence>
<dbReference type="GO" id="GO:0051224">
    <property type="term" value="P:negative regulation of protein transport"/>
    <property type="evidence" value="ECO:0007669"/>
    <property type="project" value="UniProtKB-UniRule"/>
</dbReference>
<reference evidence="6" key="1">
    <citation type="submission" date="2017-08" db="EMBL/GenBank/DDBJ databases">
        <title>Direct submision.</title>
        <authorList>
            <person name="Kim S.-J."/>
            <person name="Rhee S.-K."/>
        </authorList>
    </citation>
    <scope>NUCLEOTIDE SEQUENCE [LARGE SCALE GENOMIC DNA]</scope>
    <source>
        <strain evidence="6">GI5</strain>
    </source>
</reference>
<comment type="function">
    <text evidence="4">Chaperone for NapA, the catalytic subunit of the periplasmic nitrate reductase. It binds directly and specifically to the twin-arginine signal peptide of NapA, preventing premature interaction with the Tat translocase and premature export.</text>
</comment>
<dbReference type="HAMAP" id="MF_02200">
    <property type="entry name" value="NapD"/>
    <property type="match status" value="1"/>
</dbReference>
<evidence type="ECO:0000256" key="4">
    <source>
        <dbReference type="HAMAP-Rule" id="MF_02200"/>
    </source>
</evidence>
<comment type="subcellular location">
    <subcellularLocation>
        <location evidence="1 4">Cytoplasm</location>
    </subcellularLocation>
</comment>
<organism evidence="5 6">
    <name type="scientific">Ketobacter alkanivorans</name>
    <dbReference type="NCBI Taxonomy" id="1917421"/>
    <lineage>
        <taxon>Bacteria</taxon>
        <taxon>Pseudomonadati</taxon>
        <taxon>Pseudomonadota</taxon>
        <taxon>Gammaproteobacteria</taxon>
        <taxon>Pseudomonadales</taxon>
        <taxon>Ketobacteraceae</taxon>
        <taxon>Ketobacter</taxon>
    </lineage>
</organism>
<name>A0A2K9LSU5_9GAMM</name>